<dbReference type="PANTHER" id="PTHR12126">
    <property type="entry name" value="NADH-UBIQUINONE OXIDOREDUCTASE 39 KDA SUBUNIT-RELATED"/>
    <property type="match status" value="1"/>
</dbReference>
<accession>A0A059FL74</accession>
<dbReference type="InterPro" id="IPR051207">
    <property type="entry name" value="ComplexI_NDUFA9_subunit"/>
</dbReference>
<keyword evidence="1" id="KW-0489">Methyltransferase</keyword>
<name>A0A059FL74_9PROT</name>
<dbReference type="SUPFAM" id="SSF51735">
    <property type="entry name" value="NAD(P)-binding Rossmann-fold domains"/>
    <property type="match status" value="1"/>
</dbReference>
<dbReference type="GO" id="GO:0044877">
    <property type="term" value="F:protein-containing complex binding"/>
    <property type="evidence" value="ECO:0007669"/>
    <property type="project" value="TreeGrafter"/>
</dbReference>
<dbReference type="eggNOG" id="COG0451">
    <property type="taxonomic scope" value="Bacteria"/>
</dbReference>
<evidence type="ECO:0000313" key="1">
    <source>
        <dbReference type="EMBL" id="KCZ91223.1"/>
    </source>
</evidence>
<dbReference type="RefSeq" id="WP_051597241.1">
    <property type="nucleotide sequence ID" value="NZ_ARYJ01000001.1"/>
</dbReference>
<dbReference type="GO" id="GO:0008168">
    <property type="term" value="F:methyltransferase activity"/>
    <property type="evidence" value="ECO:0007669"/>
    <property type="project" value="UniProtKB-KW"/>
</dbReference>
<dbReference type="PATRIC" id="fig|1280952.3.peg.356"/>
<evidence type="ECO:0000313" key="2">
    <source>
        <dbReference type="Proteomes" id="UP000024816"/>
    </source>
</evidence>
<protein>
    <submittedName>
        <fullName evidence="1">Methyltransferase FkbM</fullName>
    </submittedName>
</protein>
<gene>
    <name evidence="1" type="ORF">HJA_01755</name>
</gene>
<dbReference type="InterPro" id="IPR036291">
    <property type="entry name" value="NAD(P)-bd_dom_sf"/>
</dbReference>
<reference evidence="1 2" key="1">
    <citation type="journal article" date="2014" name="Antonie Van Leeuwenhoek">
        <title>Hyphomonas beringensis sp. nov. and Hyphomonas chukchiensis sp. nov., isolated from surface seawater of the Bering Sea and Chukchi Sea.</title>
        <authorList>
            <person name="Li C."/>
            <person name="Lai Q."/>
            <person name="Li G."/>
            <person name="Dong C."/>
            <person name="Wang J."/>
            <person name="Liao Y."/>
            <person name="Shao Z."/>
        </authorList>
    </citation>
    <scope>NUCLEOTIDE SEQUENCE [LARGE SCALE GENOMIC DNA]</scope>
    <source>
        <strain evidence="1 2">VP2</strain>
    </source>
</reference>
<dbReference type="Proteomes" id="UP000024816">
    <property type="component" value="Unassembled WGS sequence"/>
</dbReference>
<dbReference type="EMBL" id="ARYJ01000001">
    <property type="protein sequence ID" value="KCZ91223.1"/>
    <property type="molecule type" value="Genomic_DNA"/>
</dbReference>
<dbReference type="OrthoDB" id="5565437at2"/>
<dbReference type="AlphaFoldDB" id="A0A059FL74"/>
<sequence>MTSTDPILVAGVNRPLGACIALDLAGRGLKVVGTRRHPDVDLDARMQAAGIELAPLDLTDLTAISALAPQLSSVILTPILSISGPAARAFHAGGVRRGVVFSSNNVAIVGEDPVYDRLRAAEADVLENASGWAVLRPTMIYGYPGDGNLSRLLRMLARLPVFPRLGSGEASQQPIHFEDLARLAAALVTGEWNAAGLLAVGGPQILSHRELIATARRATGRGGIDLPVPLGPVRAVVSLLTGLGVKLPLSPAQLARIDLDKAAVNPADIPAALRPQVMPEEGLTRLALDLDI</sequence>
<proteinExistence type="predicted"/>
<dbReference type="GO" id="GO:0032259">
    <property type="term" value="P:methylation"/>
    <property type="evidence" value="ECO:0007669"/>
    <property type="project" value="UniProtKB-KW"/>
</dbReference>
<dbReference type="STRING" id="1280952.HJA_01755"/>
<dbReference type="Gene3D" id="3.40.50.720">
    <property type="entry name" value="NAD(P)-binding Rossmann-like Domain"/>
    <property type="match status" value="1"/>
</dbReference>
<organism evidence="1 2">
    <name type="scientific">Hyphomonas jannaschiana VP2</name>
    <dbReference type="NCBI Taxonomy" id="1280952"/>
    <lineage>
        <taxon>Bacteria</taxon>
        <taxon>Pseudomonadati</taxon>
        <taxon>Pseudomonadota</taxon>
        <taxon>Alphaproteobacteria</taxon>
        <taxon>Hyphomonadales</taxon>
        <taxon>Hyphomonadaceae</taxon>
        <taxon>Hyphomonas</taxon>
    </lineage>
</organism>
<keyword evidence="2" id="KW-1185">Reference proteome</keyword>
<comment type="caution">
    <text evidence="1">The sequence shown here is derived from an EMBL/GenBank/DDBJ whole genome shotgun (WGS) entry which is preliminary data.</text>
</comment>
<dbReference type="PANTHER" id="PTHR12126:SF11">
    <property type="entry name" value="NADH DEHYDROGENASE [UBIQUINONE] 1 ALPHA SUBCOMPLEX SUBUNIT 9, MITOCHONDRIAL"/>
    <property type="match status" value="1"/>
</dbReference>
<keyword evidence="1" id="KW-0808">Transferase</keyword>